<proteinExistence type="predicted"/>
<evidence type="ECO:0000313" key="2">
    <source>
        <dbReference type="EMBL" id="RFA93920.1"/>
    </source>
</evidence>
<comment type="caution">
    <text evidence="2">The sequence shown here is derived from an EMBL/GenBank/DDBJ whole genome shotgun (WGS) entry which is preliminary data.</text>
</comment>
<feature type="transmembrane region" description="Helical" evidence="1">
    <location>
        <begin position="68"/>
        <end position="88"/>
    </location>
</feature>
<keyword evidence="1" id="KW-0472">Membrane</keyword>
<dbReference type="Proteomes" id="UP000257123">
    <property type="component" value="Unassembled WGS sequence"/>
</dbReference>
<gene>
    <name evidence="2" type="ORF">CGL51_11935</name>
</gene>
<accession>A0A371QV29</accession>
<sequence length="109" mass="12532">MNIISAMFGSVSGVLIEYLTGNSRSHFLVLFFVSCNRGGGVIGFYFSSIYGFILGAIALRLINIIAYYYIYKLTFDILLMLLLIFMLIKKKRQRYIKILSKFSIENSQF</sequence>
<feature type="transmembrane region" description="Helical" evidence="1">
    <location>
        <begin position="42"/>
        <end position="62"/>
    </location>
</feature>
<evidence type="ECO:0000256" key="1">
    <source>
        <dbReference type="SAM" id="Phobius"/>
    </source>
</evidence>
<keyword evidence="1" id="KW-0812">Transmembrane</keyword>
<dbReference type="AlphaFoldDB" id="A0A371QV29"/>
<name>A0A371QV29_9CREN</name>
<reference evidence="2 3" key="1">
    <citation type="submission" date="2017-07" db="EMBL/GenBank/DDBJ databases">
        <title>Draft genome sequence of aerobic hyperthermophilic archaea, Pyrobaculum aerophilum YKB31 and YKB32.</title>
        <authorList>
            <person name="Mochizuki T."/>
            <person name="Berliner A.J."/>
            <person name="Yoshida-Takashima Y."/>
            <person name="Takaki Y."/>
            <person name="Nunoura T."/>
            <person name="Takai K."/>
        </authorList>
    </citation>
    <scope>NUCLEOTIDE SEQUENCE [LARGE SCALE GENOMIC DNA]</scope>
    <source>
        <strain evidence="2 3">YKB31</strain>
    </source>
</reference>
<organism evidence="2 3">
    <name type="scientific">Pyrobaculum aerophilum</name>
    <dbReference type="NCBI Taxonomy" id="13773"/>
    <lineage>
        <taxon>Archaea</taxon>
        <taxon>Thermoproteota</taxon>
        <taxon>Thermoprotei</taxon>
        <taxon>Thermoproteales</taxon>
        <taxon>Thermoproteaceae</taxon>
        <taxon>Pyrobaculum</taxon>
    </lineage>
</organism>
<evidence type="ECO:0000313" key="3">
    <source>
        <dbReference type="Proteomes" id="UP000257123"/>
    </source>
</evidence>
<protein>
    <submittedName>
        <fullName evidence="2">Uncharacterized protein</fullName>
    </submittedName>
</protein>
<keyword evidence="1" id="KW-1133">Transmembrane helix</keyword>
<dbReference type="EMBL" id="NMUE01000051">
    <property type="protein sequence ID" value="RFA93920.1"/>
    <property type="molecule type" value="Genomic_DNA"/>
</dbReference>